<dbReference type="Proteomes" id="UP000262582">
    <property type="component" value="Chromosome"/>
</dbReference>
<reference evidence="3 5" key="1">
    <citation type="submission" date="2017-09" db="EMBL/GenBank/DDBJ databases">
        <title>Genomics of the genus Arcobacter.</title>
        <authorList>
            <person name="Perez-Cataluna A."/>
            <person name="Figueras M.J."/>
            <person name="Salas-Masso N."/>
        </authorList>
    </citation>
    <scope>NUCLEOTIDE SEQUENCE [LARGE SCALE GENOMIC DNA]</scope>
    <source>
        <strain evidence="3 5">CECT 7837</strain>
    </source>
</reference>
<gene>
    <name evidence="2" type="ORF">AELL_2740</name>
    <name evidence="3" type="ORF">CP962_03280</name>
</gene>
<evidence type="ECO:0000259" key="1">
    <source>
        <dbReference type="Pfam" id="PF06527"/>
    </source>
</evidence>
<evidence type="ECO:0000313" key="4">
    <source>
        <dbReference type="Proteomes" id="UP000262582"/>
    </source>
</evidence>
<organism evidence="3 5">
    <name type="scientific">Arcobacter ellisii</name>
    <dbReference type="NCBI Taxonomy" id="913109"/>
    <lineage>
        <taxon>Bacteria</taxon>
        <taxon>Pseudomonadati</taxon>
        <taxon>Campylobacterota</taxon>
        <taxon>Epsilonproteobacteria</taxon>
        <taxon>Campylobacterales</taxon>
        <taxon>Arcobacteraceae</taxon>
        <taxon>Arcobacter</taxon>
    </lineage>
</organism>
<dbReference type="Pfam" id="PF06527">
    <property type="entry name" value="TniQ"/>
    <property type="match status" value="1"/>
</dbReference>
<accession>A0A347UBW6</accession>
<evidence type="ECO:0000313" key="2">
    <source>
        <dbReference type="EMBL" id="AXX96344.1"/>
    </source>
</evidence>
<dbReference type="RefSeq" id="WP_118918479.1">
    <property type="nucleotide sequence ID" value="NZ_CP032097.1"/>
</dbReference>
<evidence type="ECO:0000313" key="5">
    <source>
        <dbReference type="Proteomes" id="UP000290588"/>
    </source>
</evidence>
<proteinExistence type="predicted"/>
<sequence length="390" mass="46599">MAKKKRNNAWVQDYFFLIIPQPLEDELLSSWLTRVAIEHRRQLPIFLTLFVKKEGNQVSRRDLDFIFDEKFLENLASKSNLKIEDIFKMSLRSEEGYLFSCNECLYPPLQIRKLTDKRTHNGLMYCPKCLSEDKIPYFRKKWRYEFYNACPKHKVFLTDRCWRCYEKINFAKIKHFKEICICHKCEKDFRENLVIKINSNFEYGLKAISWFEKGLNDGYFIIDDEKINSLYVFESFTALRSIVDKKNELNLVDFPLIEEYKIICEKLEKYNSKKALSIQKEFLLTSLVFYLFEEFPNNLLKFVSNNKLTHRDFIHGFKDITFWYKEIIDKHIPMENKIGREINESEVLGAIKYLESIGVRVNIINVAEIVGCHASIHKGFIHIYKRIINS</sequence>
<dbReference type="Proteomes" id="UP000290588">
    <property type="component" value="Unassembled WGS sequence"/>
</dbReference>
<dbReference type="OrthoDB" id="6917259at2"/>
<dbReference type="KEGG" id="aell:AELL_2740"/>
<reference evidence="2 4" key="2">
    <citation type="submission" date="2018-08" db="EMBL/GenBank/DDBJ databases">
        <title>Complete genome of the Arcobacter ellisii type strain LMG 26155.</title>
        <authorList>
            <person name="Miller W.G."/>
            <person name="Yee E."/>
            <person name="Bono J.L."/>
        </authorList>
    </citation>
    <scope>NUCLEOTIDE SEQUENCE [LARGE SCALE GENOMIC DNA]</scope>
    <source>
        <strain evidence="2 4">LMG 26155</strain>
    </source>
</reference>
<dbReference type="InterPro" id="IPR009492">
    <property type="entry name" value="TniQ"/>
</dbReference>
<dbReference type="EMBL" id="CP032097">
    <property type="protein sequence ID" value="AXX96344.1"/>
    <property type="molecule type" value="Genomic_DNA"/>
</dbReference>
<protein>
    <submittedName>
        <fullName evidence="2">Transposition-related protein TniQ</fullName>
    </submittedName>
</protein>
<feature type="domain" description="TniQ" evidence="1">
    <location>
        <begin position="18"/>
        <end position="157"/>
    </location>
</feature>
<evidence type="ECO:0000313" key="3">
    <source>
        <dbReference type="EMBL" id="RXI31817.1"/>
    </source>
</evidence>
<dbReference type="AlphaFoldDB" id="A0A347UBW6"/>
<dbReference type="EMBL" id="NXIG01000003">
    <property type="protein sequence ID" value="RXI31817.1"/>
    <property type="molecule type" value="Genomic_DNA"/>
</dbReference>
<keyword evidence="4" id="KW-1185">Reference proteome</keyword>
<name>A0A347UBW6_9BACT</name>